<keyword evidence="2" id="KW-0238">DNA-binding</keyword>
<dbReference type="SMART" id="SM00347">
    <property type="entry name" value="HTH_MARR"/>
    <property type="match status" value="1"/>
</dbReference>
<dbReference type="GO" id="GO:0003677">
    <property type="term" value="F:DNA binding"/>
    <property type="evidence" value="ECO:0007669"/>
    <property type="project" value="UniProtKB-KW"/>
</dbReference>
<evidence type="ECO:0000256" key="3">
    <source>
        <dbReference type="ARBA" id="ARBA00023163"/>
    </source>
</evidence>
<dbReference type="PROSITE" id="PS01117">
    <property type="entry name" value="HTH_MARR_1"/>
    <property type="match status" value="1"/>
</dbReference>
<organism evidence="5 6">
    <name type="scientific">Paenibacillus hemerocallicola</name>
    <dbReference type="NCBI Taxonomy" id="1172614"/>
    <lineage>
        <taxon>Bacteria</taxon>
        <taxon>Bacillati</taxon>
        <taxon>Bacillota</taxon>
        <taxon>Bacilli</taxon>
        <taxon>Bacillales</taxon>
        <taxon>Paenibacillaceae</taxon>
        <taxon>Paenibacillus</taxon>
    </lineage>
</organism>
<evidence type="ECO:0000259" key="4">
    <source>
        <dbReference type="PROSITE" id="PS50995"/>
    </source>
</evidence>
<keyword evidence="6" id="KW-1185">Reference proteome</keyword>
<dbReference type="PANTHER" id="PTHR42756:SF1">
    <property type="entry name" value="TRANSCRIPTIONAL REPRESSOR OF EMRAB OPERON"/>
    <property type="match status" value="1"/>
</dbReference>
<protein>
    <submittedName>
        <fullName evidence="5">MarR family transcriptional regulator</fullName>
    </submittedName>
</protein>
<reference evidence="5 6" key="1">
    <citation type="submission" date="2019-05" db="EMBL/GenBank/DDBJ databases">
        <title>We sequenced the genome of Paenibacillus hemerocallicola KCTC 33185 for further insight into its adaptation and study the phylogeny of Paenibacillus.</title>
        <authorList>
            <person name="Narsing Rao M.P."/>
        </authorList>
    </citation>
    <scope>NUCLEOTIDE SEQUENCE [LARGE SCALE GENOMIC DNA]</scope>
    <source>
        <strain evidence="5 6">KCTC 33185</strain>
    </source>
</reference>
<dbReference type="AlphaFoldDB" id="A0A5C4TEM0"/>
<comment type="caution">
    <text evidence="5">The sequence shown here is derived from an EMBL/GenBank/DDBJ whole genome shotgun (WGS) entry which is preliminary data.</text>
</comment>
<dbReference type="SUPFAM" id="SSF46785">
    <property type="entry name" value="Winged helix' DNA-binding domain"/>
    <property type="match status" value="1"/>
</dbReference>
<dbReference type="Gene3D" id="1.10.10.10">
    <property type="entry name" value="Winged helix-like DNA-binding domain superfamily/Winged helix DNA-binding domain"/>
    <property type="match status" value="1"/>
</dbReference>
<name>A0A5C4TEM0_9BACL</name>
<dbReference type="EMBL" id="VDCQ01000007">
    <property type="protein sequence ID" value="TNJ66977.1"/>
    <property type="molecule type" value="Genomic_DNA"/>
</dbReference>
<proteinExistence type="predicted"/>
<dbReference type="Proteomes" id="UP000307943">
    <property type="component" value="Unassembled WGS sequence"/>
</dbReference>
<evidence type="ECO:0000313" key="6">
    <source>
        <dbReference type="Proteomes" id="UP000307943"/>
    </source>
</evidence>
<dbReference type="InterPro" id="IPR036388">
    <property type="entry name" value="WH-like_DNA-bd_sf"/>
</dbReference>
<gene>
    <name evidence="5" type="ORF">FE784_07180</name>
</gene>
<evidence type="ECO:0000256" key="2">
    <source>
        <dbReference type="ARBA" id="ARBA00023125"/>
    </source>
</evidence>
<dbReference type="Pfam" id="PF12802">
    <property type="entry name" value="MarR_2"/>
    <property type="match status" value="1"/>
</dbReference>
<keyword evidence="1" id="KW-0805">Transcription regulation</keyword>
<feature type="domain" description="HTH marR-type" evidence="4">
    <location>
        <begin position="27"/>
        <end position="159"/>
    </location>
</feature>
<dbReference type="GO" id="GO:0003700">
    <property type="term" value="F:DNA-binding transcription factor activity"/>
    <property type="evidence" value="ECO:0007669"/>
    <property type="project" value="InterPro"/>
</dbReference>
<dbReference type="InterPro" id="IPR023187">
    <property type="entry name" value="Tscrpt_reg_MarR-type_CS"/>
</dbReference>
<dbReference type="PRINTS" id="PR00598">
    <property type="entry name" value="HTHMARR"/>
</dbReference>
<dbReference type="OrthoDB" id="2612963at2"/>
<dbReference type="InterPro" id="IPR000835">
    <property type="entry name" value="HTH_MarR-typ"/>
</dbReference>
<evidence type="ECO:0000313" key="5">
    <source>
        <dbReference type="EMBL" id="TNJ66977.1"/>
    </source>
</evidence>
<accession>A0A5C4TEM0</accession>
<dbReference type="PROSITE" id="PS50995">
    <property type="entry name" value="HTH_MARR_2"/>
    <property type="match status" value="1"/>
</dbReference>
<keyword evidence="3" id="KW-0804">Transcription</keyword>
<dbReference type="InterPro" id="IPR036390">
    <property type="entry name" value="WH_DNA-bd_sf"/>
</dbReference>
<sequence length="175" mass="20186">MREAFGRKDGRFVRRDVLPGRFPWEEEEDSALLIKLANKSIRREIEVNLRPLQMTPQQAQALRALSVQEGLTNSELELQLFIDKSSVTSLINGMVAREWVIRREDRTDGRRKRIFLTDLGRTLVSCSAEIADQVKRRASQNLNEKESVLLRELLRKVIQVYEPASGGLDKKEKPE</sequence>
<evidence type="ECO:0000256" key="1">
    <source>
        <dbReference type="ARBA" id="ARBA00023015"/>
    </source>
</evidence>
<dbReference type="PANTHER" id="PTHR42756">
    <property type="entry name" value="TRANSCRIPTIONAL REGULATOR, MARR"/>
    <property type="match status" value="1"/>
</dbReference>